<keyword evidence="3" id="KW-1185">Reference proteome</keyword>
<name>A0AAD9LA05_PAPLA</name>
<comment type="caution">
    <text evidence="2">The sequence shown here is derived from an EMBL/GenBank/DDBJ whole genome shotgun (WGS) entry which is preliminary data.</text>
</comment>
<protein>
    <submittedName>
        <fullName evidence="2">Uncharacterized protein</fullName>
    </submittedName>
</protein>
<feature type="region of interest" description="Disordered" evidence="1">
    <location>
        <begin position="813"/>
        <end position="873"/>
    </location>
</feature>
<feature type="compositionally biased region" description="Low complexity" evidence="1">
    <location>
        <begin position="538"/>
        <end position="552"/>
    </location>
</feature>
<feature type="compositionally biased region" description="Low complexity" evidence="1">
    <location>
        <begin position="753"/>
        <end position="767"/>
    </location>
</feature>
<feature type="region of interest" description="Disordered" evidence="1">
    <location>
        <begin position="1682"/>
        <end position="1861"/>
    </location>
</feature>
<evidence type="ECO:0000256" key="1">
    <source>
        <dbReference type="SAM" id="MobiDB-lite"/>
    </source>
</evidence>
<feature type="compositionally biased region" description="Basic and acidic residues" evidence="1">
    <location>
        <begin position="1743"/>
        <end position="1756"/>
    </location>
</feature>
<feature type="compositionally biased region" description="Low complexity" evidence="1">
    <location>
        <begin position="895"/>
        <end position="908"/>
    </location>
</feature>
<feature type="compositionally biased region" description="Basic and acidic residues" evidence="1">
    <location>
        <begin position="614"/>
        <end position="623"/>
    </location>
</feature>
<feature type="compositionally biased region" description="Basic and acidic residues" evidence="1">
    <location>
        <begin position="498"/>
        <end position="511"/>
    </location>
</feature>
<feature type="compositionally biased region" description="Polar residues" evidence="1">
    <location>
        <begin position="1824"/>
        <end position="1833"/>
    </location>
</feature>
<feature type="compositionally biased region" description="Basic and acidic residues" evidence="1">
    <location>
        <begin position="915"/>
        <end position="936"/>
    </location>
</feature>
<feature type="compositionally biased region" description="Polar residues" evidence="1">
    <location>
        <begin position="937"/>
        <end position="960"/>
    </location>
</feature>
<feature type="compositionally biased region" description="Polar residues" evidence="1">
    <location>
        <begin position="814"/>
        <end position="845"/>
    </location>
</feature>
<dbReference type="InterPro" id="IPR013887">
    <property type="entry name" value="UPF0592"/>
</dbReference>
<gene>
    <name evidence="2" type="ORF">DB88DRAFT_470327</name>
</gene>
<feature type="compositionally biased region" description="Basic and acidic residues" evidence="1">
    <location>
        <begin position="229"/>
        <end position="244"/>
    </location>
</feature>
<feature type="compositionally biased region" description="Polar residues" evidence="1">
    <location>
        <begin position="414"/>
        <end position="426"/>
    </location>
</feature>
<feature type="compositionally biased region" description="Polar residues" evidence="1">
    <location>
        <begin position="245"/>
        <end position="256"/>
    </location>
</feature>
<feature type="compositionally biased region" description="Low complexity" evidence="1">
    <location>
        <begin position="671"/>
        <end position="681"/>
    </location>
</feature>
<feature type="compositionally biased region" description="Polar residues" evidence="1">
    <location>
        <begin position="1693"/>
        <end position="1707"/>
    </location>
</feature>
<feature type="compositionally biased region" description="Polar residues" evidence="1">
    <location>
        <begin position="520"/>
        <end position="530"/>
    </location>
</feature>
<feature type="compositionally biased region" description="Basic and acidic residues" evidence="1">
    <location>
        <begin position="700"/>
        <end position="711"/>
    </location>
</feature>
<feature type="region of interest" description="Disordered" evidence="1">
    <location>
        <begin position="1593"/>
        <end position="1623"/>
    </location>
</feature>
<feature type="compositionally biased region" description="Basic and acidic residues" evidence="1">
    <location>
        <begin position="858"/>
        <end position="873"/>
    </location>
</feature>
<feature type="compositionally biased region" description="Low complexity" evidence="1">
    <location>
        <begin position="21"/>
        <end position="30"/>
    </location>
</feature>
<feature type="compositionally biased region" description="Polar residues" evidence="1">
    <location>
        <begin position="596"/>
        <end position="611"/>
    </location>
</feature>
<dbReference type="Proteomes" id="UP001182556">
    <property type="component" value="Unassembled WGS sequence"/>
</dbReference>
<dbReference type="EMBL" id="JAODAN010000001">
    <property type="protein sequence ID" value="KAK1927714.1"/>
    <property type="molecule type" value="Genomic_DNA"/>
</dbReference>
<reference evidence="2" key="1">
    <citation type="submission" date="2023-02" db="EMBL/GenBank/DDBJ databases">
        <title>Identification and recombinant expression of a fungal hydrolase from Papiliotrema laurentii that hydrolyzes apple cutin and clears colloidal polyester polyurethane.</title>
        <authorList>
            <consortium name="DOE Joint Genome Institute"/>
            <person name="Roman V.A."/>
            <person name="Bojanowski C."/>
            <person name="Crable B.R."/>
            <person name="Wagner D.N."/>
            <person name="Hung C.S."/>
            <person name="Nadeau L.J."/>
            <person name="Schratz L."/>
            <person name="Haridas S."/>
            <person name="Pangilinan J."/>
            <person name="Lipzen A."/>
            <person name="Na H."/>
            <person name="Yan M."/>
            <person name="Ng V."/>
            <person name="Grigoriev I.V."/>
            <person name="Spatafora J.W."/>
            <person name="Barlow D."/>
            <person name="Biffinger J."/>
            <person name="Kelley-Loughnane N."/>
            <person name="Varaljay V.A."/>
            <person name="Crookes-Goodson W.J."/>
        </authorList>
    </citation>
    <scope>NUCLEOTIDE SEQUENCE</scope>
    <source>
        <strain evidence="2">5307AH</strain>
    </source>
</reference>
<feature type="region of interest" description="Disordered" evidence="1">
    <location>
        <begin position="1"/>
        <end position="729"/>
    </location>
</feature>
<evidence type="ECO:0000313" key="2">
    <source>
        <dbReference type="EMBL" id="KAK1927714.1"/>
    </source>
</evidence>
<feature type="compositionally biased region" description="Low complexity" evidence="1">
    <location>
        <begin position="99"/>
        <end position="109"/>
    </location>
</feature>
<feature type="compositionally biased region" description="Polar residues" evidence="1">
    <location>
        <begin position="149"/>
        <end position="166"/>
    </location>
</feature>
<dbReference type="PANTHER" id="PTHR37988:SF1">
    <property type="entry name" value="UPF0592 MEMBRANE PROTEIN C7D4.03C"/>
    <property type="match status" value="1"/>
</dbReference>
<feature type="compositionally biased region" description="Basic and acidic residues" evidence="1">
    <location>
        <begin position="1595"/>
        <end position="1605"/>
    </location>
</feature>
<feature type="region of interest" description="Disordered" evidence="1">
    <location>
        <begin position="751"/>
        <end position="783"/>
    </location>
</feature>
<evidence type="ECO:0000313" key="3">
    <source>
        <dbReference type="Proteomes" id="UP001182556"/>
    </source>
</evidence>
<accession>A0AAD9LA05</accession>
<feature type="compositionally biased region" description="Pro residues" evidence="1">
    <location>
        <begin position="123"/>
        <end position="134"/>
    </location>
</feature>
<feature type="compositionally biased region" description="Low complexity" evidence="1">
    <location>
        <begin position="167"/>
        <end position="184"/>
    </location>
</feature>
<sequence>MASPVATYHGLPQPQPPAGPSMPRQSSRASRSSRRTRGSVGPTVVLGGGAGMLGSVSETAAKPAPKGGMTIETHLHSNSPFYSDRASPATSPLFPVHFSSASSTSSSPSPISPNFPNMYRAPSPLPPAAPPAHPQAPQAPQAAMRTSRHVTSAGGSTSSRKASQPGSTMSLSSTASTSSRTLRTPQSKLDHAHPQPMIVGSSSMTSHGSNGSLERQSHQYSPTPTTMPLKDRVRSDTGGERSEMRSPTPTQRSVSSGARLREAPPALTRAPLPPTPANDASASPPRQKKTSHPFSAAAAPSSLGSATGRSRGPPPPLNIQKNNRLSEDWVQVHLPHDESTQRRPVSPLFSDIPVGTRLPPPPSQARLPGAVMIPMKGGSPQRPGYERSNTAPPLSPSHVRDERAQRQGRGSLDQLRSTSASDSMSIGNGPVATRPRTNSLSTPPAVTLEAGQGSSSGGRFGLFKNGMGKSPELGSGRKSQDTLRPSLDTLRGTSDPSVCRRDTKAIMKEQQKALGVASAHGSSAKTSPSLEANERKSSGLSLKKSSGALKALFQRGASGKGKERADTPPLPSGAHEREHAMFKRPSTAPREGSPMSFGSRSLTPNSVSPFNENAARESTELGGRRSLGVDRSLYPAPPKLNRTHSAESQPQKTVPPRQRLPSRDLPPIPSPSTVSSSDPGSAVPARSPSPRQTKSASQDSLKKVEHGKDSTDPELSTFTNSPPTSSLPYLSPLRAAFLDSKDASPLATADLFSTSSAPSTASDPITTESSFNSEPSVSDGAASGRTLLPALSVDFLPLPKLDLDFGLAFDNFGVSPSTPKRGSPQKSRSRMSPASTTPTRSLTTRHSPRPSPRIQRSNSERRRSQSVDGHRSPVEIWAASDLESADISRFFAPPISSSAPVISAPQAPTSEDEADRNVLREYQADARVESESDTSRRSAGSTRSHARTPSNASSTNDTASPSPPRTPDDQTTQGFSDLPPMPVPPAKTMYNTPPSIPLPALPEESRAEPAQGAPVLSLAPAAVIQESKPVEVAQAVVKAPRSYVPVLVARSVAVTPDLSRSIISLAKEMERSLYAFRAPSSLSSSPDRSNIVRSELLPLLAEIDKRTFGTEEYGCKALREQCFAWIDALLFELRVEQPANERGACLEGLGCVFESACLSERSLICDAGHRAKFTDAMVKCMTFVMGKLGAKGVFHNTLLFSGRFLAFAFFRVPHIGEQLVTVLQPPRGALMRFTRAGLVDSTIPSSAQPEYPKHLEPLCFDDSRKYTARLAGLSAEFASEKERDAFLFTPGNWLRRWQSDDSELFPAFYRAYHRQLAIYLAPAIAHFEALNKPLPASVLLRAPGYAHVATIFAKKCHSYILGSVNAVTTSSSSQPFEATETAGFKGSQKPAVLETANRRLVEILSTFVNLRVLVPSPNGVVECDGQQLYSGILDLWTKNLISKTSLYAPKGVFCLFDLLDGIVDPPLDHLTGERRLTETSLLDVPHLIHVIRMILTEGEHALTLVKVIAFVFTHWEVLTANHEDRKELCLELLLEKKLFERLLLFWSQSVRSYVLRLVVFRLGHLHTQKGDGIAHEVEIESVRMLQTRLDRIKKRHDELEPKAPSEADEDKEEPYLTPYEGGAMPRSRSTITMVADAPRTGASNKAEKLLGLGFGNVEKGGDGEEGVAGSKMGKATNWLKKSFGAKKKNKSAPSSTTSSPQIGSNRGTAPVSPHLSLASANATSGLRKSPNLPASMPDSPDSPEEKHSPKLGEGRKNRPPRITTSDASPVTEEAAKSPSGFAFEFELPTMSPRSDTFDPTPTPTPASPRRNSQPPSPRQPQSPHMSKSFSKRSSLLPPPAASILASETPCPRRKLPIPEEEEGYEPRLHAYAIRMLAELEDAQKEYDEWWSEGGIGRVDGAPPRLTVAWPFHEGEE</sequence>
<proteinExistence type="predicted"/>
<organism evidence="2 3">
    <name type="scientific">Papiliotrema laurentii</name>
    <name type="common">Cryptococcus laurentii</name>
    <dbReference type="NCBI Taxonomy" id="5418"/>
    <lineage>
        <taxon>Eukaryota</taxon>
        <taxon>Fungi</taxon>
        <taxon>Dikarya</taxon>
        <taxon>Basidiomycota</taxon>
        <taxon>Agaricomycotina</taxon>
        <taxon>Tremellomycetes</taxon>
        <taxon>Tremellales</taxon>
        <taxon>Rhynchogastremaceae</taxon>
        <taxon>Papiliotrema</taxon>
    </lineage>
</organism>
<feature type="compositionally biased region" description="Polar residues" evidence="1">
    <location>
        <begin position="689"/>
        <end position="699"/>
    </location>
</feature>
<feature type="compositionally biased region" description="Low complexity" evidence="1">
    <location>
        <begin position="292"/>
        <end position="306"/>
    </location>
</feature>
<dbReference type="Pfam" id="PF08578">
    <property type="entry name" value="DUF1765"/>
    <property type="match status" value="1"/>
</dbReference>
<dbReference type="PANTHER" id="PTHR37988">
    <property type="entry name" value="UPF0592 MEMBRANE PROTEIN C7D4.03C"/>
    <property type="match status" value="1"/>
</dbReference>
<feature type="compositionally biased region" description="Polar residues" evidence="1">
    <location>
        <begin position="435"/>
        <end position="444"/>
    </location>
</feature>
<feature type="region of interest" description="Disordered" evidence="1">
    <location>
        <begin position="895"/>
        <end position="1007"/>
    </location>
</feature>
<feature type="compositionally biased region" description="Low complexity" evidence="1">
    <location>
        <begin position="200"/>
        <end position="212"/>
    </location>
</feature>